<name>A0A8S1RB96_9CILI</name>
<dbReference type="EMBL" id="CAJJDN010000152">
    <property type="protein sequence ID" value="CAD8124663.1"/>
    <property type="molecule type" value="Genomic_DNA"/>
</dbReference>
<evidence type="ECO:0000313" key="2">
    <source>
        <dbReference type="Proteomes" id="UP000692954"/>
    </source>
</evidence>
<dbReference type="AlphaFoldDB" id="A0A8S1RB96"/>
<protein>
    <submittedName>
        <fullName evidence="1">Uncharacterized protein</fullName>
    </submittedName>
</protein>
<sequence length="203" mass="24435">MYGQSRQLENNQQIKKSYGLWQRVKALPQTKIFFQYSPQKEHINYLTTVYQNVMQKINIYLRKKLSYQQLQNQYNQIVFQMLQCYRSGWVFEKVARISMNKVKYINAEKALKGMKQIEPNHLEGMDYQSCLWHLKQIIRIDILYLFMFINQYAKSETSLRKKKDNSTFGRAIQLNKDQDQSYANTFQIMSFHQIQNLISKESL</sequence>
<accession>A0A8S1RB96</accession>
<gene>
    <name evidence="1" type="ORF">PSON_ATCC_30995.1.T1520128</name>
</gene>
<keyword evidence="2" id="KW-1185">Reference proteome</keyword>
<dbReference type="OrthoDB" id="329563at2759"/>
<proteinExistence type="predicted"/>
<evidence type="ECO:0000313" key="1">
    <source>
        <dbReference type="EMBL" id="CAD8124663.1"/>
    </source>
</evidence>
<dbReference type="Proteomes" id="UP000692954">
    <property type="component" value="Unassembled WGS sequence"/>
</dbReference>
<reference evidence="1" key="1">
    <citation type="submission" date="2021-01" db="EMBL/GenBank/DDBJ databases">
        <authorList>
            <consortium name="Genoscope - CEA"/>
            <person name="William W."/>
        </authorList>
    </citation>
    <scope>NUCLEOTIDE SEQUENCE</scope>
</reference>
<comment type="caution">
    <text evidence="1">The sequence shown here is derived from an EMBL/GenBank/DDBJ whole genome shotgun (WGS) entry which is preliminary data.</text>
</comment>
<organism evidence="1 2">
    <name type="scientific">Paramecium sonneborni</name>
    <dbReference type="NCBI Taxonomy" id="65129"/>
    <lineage>
        <taxon>Eukaryota</taxon>
        <taxon>Sar</taxon>
        <taxon>Alveolata</taxon>
        <taxon>Ciliophora</taxon>
        <taxon>Intramacronucleata</taxon>
        <taxon>Oligohymenophorea</taxon>
        <taxon>Peniculida</taxon>
        <taxon>Parameciidae</taxon>
        <taxon>Paramecium</taxon>
    </lineage>
</organism>